<evidence type="ECO:0000313" key="2">
    <source>
        <dbReference type="Proteomes" id="UP001054902"/>
    </source>
</evidence>
<name>A0AAD3CHG0_9STRA</name>
<gene>
    <name evidence="1" type="ORF">CTEN210_02382</name>
</gene>
<dbReference type="EMBL" id="BLLK01000022">
    <property type="protein sequence ID" value="GFH45908.1"/>
    <property type="molecule type" value="Genomic_DNA"/>
</dbReference>
<dbReference type="AlphaFoldDB" id="A0AAD3CHG0"/>
<protein>
    <submittedName>
        <fullName evidence="1">Uncharacterized protein</fullName>
    </submittedName>
</protein>
<dbReference type="Proteomes" id="UP001054902">
    <property type="component" value="Unassembled WGS sequence"/>
</dbReference>
<reference evidence="1 2" key="1">
    <citation type="journal article" date="2021" name="Sci. Rep.">
        <title>The genome of the diatom Chaetoceros tenuissimus carries an ancient integrated fragment of an extant virus.</title>
        <authorList>
            <person name="Hongo Y."/>
            <person name="Kimura K."/>
            <person name="Takaki Y."/>
            <person name="Yoshida Y."/>
            <person name="Baba S."/>
            <person name="Kobayashi G."/>
            <person name="Nagasaki K."/>
            <person name="Hano T."/>
            <person name="Tomaru Y."/>
        </authorList>
    </citation>
    <scope>NUCLEOTIDE SEQUENCE [LARGE SCALE GENOMIC DNA]</scope>
    <source>
        <strain evidence="1 2">NIES-3715</strain>
    </source>
</reference>
<evidence type="ECO:0000313" key="1">
    <source>
        <dbReference type="EMBL" id="GFH45908.1"/>
    </source>
</evidence>
<organism evidence="1 2">
    <name type="scientific">Chaetoceros tenuissimus</name>
    <dbReference type="NCBI Taxonomy" id="426638"/>
    <lineage>
        <taxon>Eukaryota</taxon>
        <taxon>Sar</taxon>
        <taxon>Stramenopiles</taxon>
        <taxon>Ochrophyta</taxon>
        <taxon>Bacillariophyta</taxon>
        <taxon>Coscinodiscophyceae</taxon>
        <taxon>Chaetocerotophycidae</taxon>
        <taxon>Chaetocerotales</taxon>
        <taxon>Chaetocerotaceae</taxon>
        <taxon>Chaetoceros</taxon>
    </lineage>
</organism>
<keyword evidence="2" id="KW-1185">Reference proteome</keyword>
<comment type="caution">
    <text evidence="1">The sequence shown here is derived from an EMBL/GenBank/DDBJ whole genome shotgun (WGS) entry which is preliminary data.</text>
</comment>
<proteinExistence type="predicted"/>
<sequence length="377" mass="43397">MSSDLRYRDGHVYQGDHLLIPNADGYTAKPMINVSNAESKRADYFYNETTALRCQHELLCTNHRELQGDHNRIERRNQYLEGVNEASKNEIERLTDVVHREVHRNATLTDHILSLEARERRNLKELEETKDVLNQVLNAPPQPVVTPTNVNAIITPQRQPRGTNINIMTFEQHRNYLKALNVPNLDASSPGDFNLRAQNDNRYLELPSDAYYYSNAHLHIFPTSEGLRVHRSVLTKHEFVKLQYNLIVDTYQGFLATNSISTFSARGDSTLFKVDTVRKVKAVLSSKTIVWEAIPSKYEISYDSDLIRLHTKKLASLYSCPPGSFELLMMIAHDNQNTLRFTRIGNAIQFPAYRQYVSQACVSQYKTKKSIREHYAV</sequence>
<accession>A0AAD3CHG0</accession>